<dbReference type="AlphaFoldDB" id="A0A1G4VVI5"/>
<sequence length="363" mass="42280">MRLLTYILLFFSVAIFAQEKEMKQYSVDVNYFYGSILPHHTNILHLIKGHPEGAIIGFNRKTFGSKKWEAWYNYPDYGLSFQYQNNKNPELGDLYGLYAHYNFYFLNRRLQLRVAQGVTYNTNPYDRETNYRNLAYGARYMPSTYFMLNYHKPNIWKGFGVQTGINFVHHSNANLKAPNTSTNTIAFNIGVNYDIETNDSLHYITHPKEKLTEPIRYNLVFRSGVNESDVVNSGQYPFYVASAYVDKRINRKSAIQLGTDVFWMMYMKEFIRYQSIAYFENNYDGTADYRRIGVFAGHELFINKLAIDTQMGYYVYDPSDKFGALYQRLGAKYYITKNVSAGVSLKTHVSRAEAIEFGLGVRL</sequence>
<dbReference type="Proteomes" id="UP000182124">
    <property type="component" value="Unassembled WGS sequence"/>
</dbReference>
<dbReference type="Pfam" id="PF09411">
    <property type="entry name" value="PagL"/>
    <property type="match status" value="1"/>
</dbReference>
<name>A0A1G4VVI5_9FLAO</name>
<reference evidence="1 2" key="1">
    <citation type="submission" date="2016-10" db="EMBL/GenBank/DDBJ databases">
        <authorList>
            <person name="de Groot N.N."/>
        </authorList>
    </citation>
    <scope>NUCLEOTIDE SEQUENCE [LARGE SCALE GENOMIC DNA]</scope>
    <source>
        <strain evidence="1 2">CGMCC 1.3801</strain>
    </source>
</reference>
<organism evidence="1 2">
    <name type="scientific">Flavobacterium saliperosum</name>
    <dbReference type="NCBI Taxonomy" id="329186"/>
    <lineage>
        <taxon>Bacteria</taxon>
        <taxon>Pseudomonadati</taxon>
        <taxon>Bacteroidota</taxon>
        <taxon>Flavobacteriia</taxon>
        <taxon>Flavobacteriales</taxon>
        <taxon>Flavobacteriaceae</taxon>
        <taxon>Flavobacterium</taxon>
    </lineage>
</organism>
<gene>
    <name evidence="1" type="ORF">SAMN02927925_01814</name>
</gene>
<dbReference type="eggNOG" id="ENOG502Z8CE">
    <property type="taxonomic scope" value="Bacteria"/>
</dbReference>
<dbReference type="STRING" id="329186.SAMN02927925_01814"/>
<evidence type="ECO:0000313" key="2">
    <source>
        <dbReference type="Proteomes" id="UP000182124"/>
    </source>
</evidence>
<protein>
    <submittedName>
        <fullName evidence="1">Lipid A 3-O-deacylase (PagL)</fullName>
    </submittedName>
</protein>
<evidence type="ECO:0000313" key="1">
    <source>
        <dbReference type="EMBL" id="SCX12535.1"/>
    </source>
</evidence>
<dbReference type="InterPro" id="IPR018550">
    <property type="entry name" value="Lipid-A_deacylase-rel"/>
</dbReference>
<dbReference type="EMBL" id="FMTY01000004">
    <property type="protein sequence ID" value="SCX12535.1"/>
    <property type="molecule type" value="Genomic_DNA"/>
</dbReference>
<accession>A0A1G4VVI5</accession>
<proteinExistence type="predicted"/>
<dbReference type="Gene3D" id="2.40.160.20">
    <property type="match status" value="1"/>
</dbReference>
<dbReference type="RefSeq" id="WP_023575940.1">
    <property type="nucleotide sequence ID" value="NZ_CBCSBQ010000001.1"/>
</dbReference>